<accession>A0A844HIK4</accession>
<sequence length="592" mass="63652">MKADTAFAPAQRVDFGEALLPPEGYRLEAALGTTFSMDFLTALTVPVSLALRGGVQREELLASPLAALAAMRRLEDRVTIFVEAGNIHPPAGKRTALVSLLEGLVTEVSPPKGASFHPKLWLLRFAPEDGGPMRQRLIMMSRNLTRDRSWDVALRLEGEEKLEPQRANAPLVGLIDWLPIRKNAHLLGLRDGLAHVRWDRVPGFSLPLFHAHHPQAQAKDLWRPGRGHLAVISPFCDDAGLGVLGRDRIQALVACDDWLAGLRGTLPRCLTLADHGQPEPDPDATVSAEERAGLHAKLYVLEQGEDTVITLGSGNATSAGLGVNGPRNIEVFASLRGRTASIGGIGLDGTGILGAGGIGPLLQDWTPRELREDEVAAKRFDDAVRAARHAIFAAAPKLSFAPLEERLSVLLALALPDLPGITEVRAQLVTRDTGVLLQAAGPWDLGSVRLADATTFVQFELRGLEDERAAFVTKLEAEGLPEGDARLQALLSDIVRTPEQFLSFVAAMLEQRPDIEGMMRAASEGGGGAGSARPAPPVLETLLAAYLAEDGPARLRDLDRVVGLMRRDLGGDMMQDFLTLWGEFKTALGKAA</sequence>
<evidence type="ECO:0000313" key="2">
    <source>
        <dbReference type="Proteomes" id="UP000449846"/>
    </source>
</evidence>
<dbReference type="RefSeq" id="WP_155039928.1">
    <property type="nucleotide sequence ID" value="NZ_WMIG01000005.1"/>
</dbReference>
<dbReference type="Proteomes" id="UP000449846">
    <property type="component" value="Unassembled WGS sequence"/>
</dbReference>
<evidence type="ECO:0000313" key="1">
    <source>
        <dbReference type="EMBL" id="MTH59993.1"/>
    </source>
</evidence>
<gene>
    <name evidence="1" type="ORF">GL300_12315</name>
</gene>
<evidence type="ECO:0008006" key="3">
    <source>
        <dbReference type="Google" id="ProtNLM"/>
    </source>
</evidence>
<comment type="caution">
    <text evidence="1">The sequence shown here is derived from an EMBL/GenBank/DDBJ whole genome shotgun (WGS) entry which is preliminary data.</text>
</comment>
<dbReference type="Gene3D" id="3.30.870.10">
    <property type="entry name" value="Endonuclease Chain A"/>
    <property type="match status" value="1"/>
</dbReference>
<proteinExistence type="predicted"/>
<dbReference type="EMBL" id="WMIG01000005">
    <property type="protein sequence ID" value="MTH59993.1"/>
    <property type="molecule type" value="Genomic_DNA"/>
</dbReference>
<reference evidence="1 2" key="1">
    <citation type="submission" date="2019-11" db="EMBL/GenBank/DDBJ databases">
        <authorList>
            <person name="Dong K."/>
        </authorList>
    </citation>
    <scope>NUCLEOTIDE SEQUENCE [LARGE SCALE GENOMIC DNA]</scope>
    <source>
        <strain evidence="1 2">NBRC 112902</strain>
    </source>
</reference>
<protein>
    <recommendedName>
        <fullName evidence="3">PLD phosphodiesterase domain-containing protein</fullName>
    </recommendedName>
</protein>
<dbReference type="OrthoDB" id="369674at2"/>
<organism evidence="1 2">
    <name type="scientific">Paracoccus litorisediminis</name>
    <dbReference type="NCBI Taxonomy" id="2006130"/>
    <lineage>
        <taxon>Bacteria</taxon>
        <taxon>Pseudomonadati</taxon>
        <taxon>Pseudomonadota</taxon>
        <taxon>Alphaproteobacteria</taxon>
        <taxon>Rhodobacterales</taxon>
        <taxon>Paracoccaceae</taxon>
        <taxon>Paracoccus</taxon>
    </lineage>
</organism>
<keyword evidence="2" id="KW-1185">Reference proteome</keyword>
<dbReference type="AlphaFoldDB" id="A0A844HIK4"/>
<name>A0A844HIK4_9RHOB</name>